<dbReference type="RefSeq" id="WP_243604899.1">
    <property type="nucleotide sequence ID" value="NZ_JALGRD010000002.1"/>
</dbReference>
<name>A0A9X1W1C9_9GAMM</name>
<keyword evidence="2" id="KW-1185">Reference proteome</keyword>
<dbReference type="AlphaFoldDB" id="A0A9X1W1C9"/>
<organism evidence="1 2">
    <name type="scientific">Stutzerimonas marianensis</name>
    <dbReference type="NCBI Taxonomy" id="2929513"/>
    <lineage>
        <taxon>Bacteria</taxon>
        <taxon>Pseudomonadati</taxon>
        <taxon>Pseudomonadota</taxon>
        <taxon>Gammaproteobacteria</taxon>
        <taxon>Pseudomonadales</taxon>
        <taxon>Pseudomonadaceae</taxon>
        <taxon>Stutzerimonas</taxon>
    </lineage>
</organism>
<proteinExistence type="predicted"/>
<evidence type="ECO:0000313" key="1">
    <source>
        <dbReference type="EMBL" id="MCJ0972715.1"/>
    </source>
</evidence>
<gene>
    <name evidence="1" type="ORF">MST27_04955</name>
</gene>
<sequence>MKHYGPIGRREQPCPDDSVSIEEAIHEQLDELEPSIVAAYAEFVADKVEVPVEMAASLILEMGVRWRWESTQAAIGQRNPWLALALSELVTSIHELKDAFIENHAAQLRSKAEQIEQSKQEAA</sequence>
<protein>
    <submittedName>
        <fullName evidence="1">Uncharacterized protein</fullName>
    </submittedName>
</protein>
<dbReference type="EMBL" id="JALGRD010000002">
    <property type="protein sequence ID" value="MCJ0972715.1"/>
    <property type="molecule type" value="Genomic_DNA"/>
</dbReference>
<accession>A0A9X1W1C9</accession>
<comment type="caution">
    <text evidence="1">The sequence shown here is derived from an EMBL/GenBank/DDBJ whole genome shotgun (WGS) entry which is preliminary data.</text>
</comment>
<dbReference type="Proteomes" id="UP001139682">
    <property type="component" value="Unassembled WGS sequence"/>
</dbReference>
<reference evidence="1" key="1">
    <citation type="submission" date="2022-03" db="EMBL/GenBank/DDBJ databases">
        <title>Pseudomonas marianensis sp. nov., a marine bacterium isolated from deep-sea sediments of the Mariana Trench.</title>
        <authorList>
            <person name="Wei Y."/>
        </authorList>
    </citation>
    <scope>NUCLEOTIDE SEQUENCE</scope>
    <source>
        <strain evidence="1">PS1</strain>
    </source>
</reference>
<evidence type="ECO:0000313" key="2">
    <source>
        <dbReference type="Proteomes" id="UP001139682"/>
    </source>
</evidence>